<organism evidence="3 4">
    <name type="scientific">Nonomuraea deserti</name>
    <dbReference type="NCBI Taxonomy" id="1848322"/>
    <lineage>
        <taxon>Bacteria</taxon>
        <taxon>Bacillati</taxon>
        <taxon>Actinomycetota</taxon>
        <taxon>Actinomycetes</taxon>
        <taxon>Streptosporangiales</taxon>
        <taxon>Streptosporangiaceae</taxon>
        <taxon>Nonomuraea</taxon>
    </lineage>
</organism>
<dbReference type="PANTHER" id="PTHR43162">
    <property type="match status" value="1"/>
</dbReference>
<dbReference type="Pfam" id="PF05368">
    <property type="entry name" value="NmrA"/>
    <property type="match status" value="1"/>
</dbReference>
<dbReference type="InterPro" id="IPR051604">
    <property type="entry name" value="Ergot_Alk_Oxidoreductase"/>
</dbReference>
<accession>A0A4V2YBI8</accession>
<dbReference type="InterPro" id="IPR036291">
    <property type="entry name" value="NAD(P)-bd_dom_sf"/>
</dbReference>
<keyword evidence="4" id="KW-1185">Reference proteome</keyword>
<evidence type="ECO:0000256" key="1">
    <source>
        <dbReference type="SAM" id="MobiDB-lite"/>
    </source>
</evidence>
<dbReference type="RefSeq" id="WP_132595354.1">
    <property type="nucleotide sequence ID" value="NZ_SMKO01000024.1"/>
</dbReference>
<comment type="caution">
    <text evidence="3">The sequence shown here is derived from an EMBL/GenBank/DDBJ whole genome shotgun (WGS) entry which is preliminary data.</text>
</comment>
<feature type="domain" description="NmrA-like" evidence="2">
    <location>
        <begin position="5"/>
        <end position="236"/>
    </location>
</feature>
<dbReference type="PANTHER" id="PTHR43162:SF1">
    <property type="entry name" value="PRESTALK A DIFFERENTIATION PROTEIN A"/>
    <property type="match status" value="1"/>
</dbReference>
<protein>
    <submittedName>
        <fullName evidence="3">SDR family NAD(P)-dependent oxidoreductase</fullName>
    </submittedName>
</protein>
<dbReference type="EMBL" id="SMKO01000024">
    <property type="protein sequence ID" value="TDD07766.1"/>
    <property type="molecule type" value="Genomic_DNA"/>
</dbReference>
<evidence type="ECO:0000259" key="2">
    <source>
        <dbReference type="Pfam" id="PF05368"/>
    </source>
</evidence>
<sequence>MAPVTVLVIGAGGAVGSALIDVLIPDHRAGRLRLVAAARRSESIRALCERGIEVRTLDLDEAEAAGLGAIQQVFDGIDRLFLLTGYDVRMLAQSKAAVDAAMAADVSHLVHVGVSAAPDTTIVHFAWHQLIEAYIERSGLGYTHLHPASFMQNLRLGIEEPGVLTHFVGDARPSWVDVGDIAAVAAAVLSDPAPHDHRSYNLAAEAASLYEIADLFTEITGRPWRYESAEPEVFYERMTAAGADPIYMACVRNVFERTRNGSLTDPPITDDIHHVTGRPATSLRTFLQRASSLGLGSRRSSARAVRPAAAGCGPRTSGR</sequence>
<dbReference type="AlphaFoldDB" id="A0A4V2YBI8"/>
<gene>
    <name evidence="3" type="ORF">E1292_12845</name>
</gene>
<dbReference type="Proteomes" id="UP000295258">
    <property type="component" value="Unassembled WGS sequence"/>
</dbReference>
<reference evidence="3 4" key="1">
    <citation type="submission" date="2019-03" db="EMBL/GenBank/DDBJ databases">
        <title>Draft genome sequences of novel Actinobacteria.</title>
        <authorList>
            <person name="Sahin N."/>
            <person name="Ay H."/>
            <person name="Saygin H."/>
        </authorList>
    </citation>
    <scope>NUCLEOTIDE SEQUENCE [LARGE SCALE GENOMIC DNA]</scope>
    <source>
        <strain evidence="3 4">KC310</strain>
    </source>
</reference>
<proteinExistence type="predicted"/>
<dbReference type="Gene3D" id="3.90.25.10">
    <property type="entry name" value="UDP-galactose 4-epimerase, domain 1"/>
    <property type="match status" value="1"/>
</dbReference>
<evidence type="ECO:0000313" key="3">
    <source>
        <dbReference type="EMBL" id="TDD07766.1"/>
    </source>
</evidence>
<dbReference type="InterPro" id="IPR008030">
    <property type="entry name" value="NmrA-like"/>
</dbReference>
<name>A0A4V2YBI8_9ACTN</name>
<feature type="region of interest" description="Disordered" evidence="1">
    <location>
        <begin position="297"/>
        <end position="319"/>
    </location>
</feature>
<dbReference type="SUPFAM" id="SSF51735">
    <property type="entry name" value="NAD(P)-binding Rossmann-fold domains"/>
    <property type="match status" value="1"/>
</dbReference>
<dbReference type="Gene3D" id="3.40.50.720">
    <property type="entry name" value="NAD(P)-binding Rossmann-like Domain"/>
    <property type="match status" value="1"/>
</dbReference>
<evidence type="ECO:0000313" key="4">
    <source>
        <dbReference type="Proteomes" id="UP000295258"/>
    </source>
</evidence>